<reference evidence="11 12" key="1">
    <citation type="journal article" date="2018" name="Sci. Rep.">
        <title>Rhizobium tumorigenes sp. nov., a novel plant tumorigenic bacterium isolated from cane gall tumors on thornless blackberry.</title>
        <authorList>
            <person name="Kuzmanovi N."/>
            <person name="Smalla K."/>
            <person name="Gronow S."/>
            <person name="PuBawska J."/>
        </authorList>
    </citation>
    <scope>NUCLEOTIDE SEQUENCE [LARGE SCALE GENOMIC DNA]</scope>
    <source>
        <strain evidence="11 12">CCBAU 85046</strain>
    </source>
</reference>
<feature type="domain" description="Response regulatory" evidence="8">
    <location>
        <begin position="5"/>
        <end position="120"/>
    </location>
</feature>
<dbReference type="InterPro" id="IPR001610">
    <property type="entry name" value="PAC"/>
</dbReference>
<name>A0A2W4DVJ9_9HYPH</name>
<accession>A0A2W4DVJ9</accession>
<dbReference type="OrthoDB" id="226486at2"/>
<dbReference type="SUPFAM" id="SSF47384">
    <property type="entry name" value="Homodimeric domain of signal transducing histidine kinase"/>
    <property type="match status" value="1"/>
</dbReference>
<proteinExistence type="predicted"/>
<protein>
    <recommendedName>
        <fullName evidence="2">histidine kinase</fullName>
        <ecNumber evidence="2">2.7.13.3</ecNumber>
    </recommendedName>
</protein>
<dbReference type="SUPFAM" id="SSF52172">
    <property type="entry name" value="CheY-like"/>
    <property type="match status" value="1"/>
</dbReference>
<dbReference type="InterPro" id="IPR035965">
    <property type="entry name" value="PAS-like_dom_sf"/>
</dbReference>
<dbReference type="InterPro" id="IPR000014">
    <property type="entry name" value="PAS"/>
</dbReference>
<dbReference type="EC" id="2.7.13.3" evidence="2"/>
<dbReference type="Pfam" id="PF00072">
    <property type="entry name" value="Response_reg"/>
    <property type="match status" value="1"/>
</dbReference>
<evidence type="ECO:0000256" key="4">
    <source>
        <dbReference type="ARBA" id="ARBA00022679"/>
    </source>
</evidence>
<dbReference type="InterPro" id="IPR000700">
    <property type="entry name" value="PAS-assoc_C"/>
</dbReference>
<dbReference type="SMART" id="SM00387">
    <property type="entry name" value="HATPase_c"/>
    <property type="match status" value="1"/>
</dbReference>
<evidence type="ECO:0000313" key="12">
    <source>
        <dbReference type="Proteomes" id="UP000248925"/>
    </source>
</evidence>
<dbReference type="AlphaFoldDB" id="A0A2W4DVJ9"/>
<dbReference type="Gene3D" id="1.10.287.130">
    <property type="match status" value="1"/>
</dbReference>
<dbReference type="PANTHER" id="PTHR43047:SF72">
    <property type="entry name" value="OSMOSENSING HISTIDINE PROTEIN KINASE SLN1"/>
    <property type="match status" value="1"/>
</dbReference>
<comment type="caution">
    <text evidence="11">The sequence shown here is derived from an EMBL/GenBank/DDBJ whole genome shotgun (WGS) entry which is preliminary data.</text>
</comment>
<dbReference type="Proteomes" id="UP000248925">
    <property type="component" value="Unassembled WGS sequence"/>
</dbReference>
<dbReference type="SMART" id="SM00448">
    <property type="entry name" value="REC"/>
    <property type="match status" value="1"/>
</dbReference>
<keyword evidence="5 11" id="KW-0418">Kinase</keyword>
<dbReference type="InterPro" id="IPR011006">
    <property type="entry name" value="CheY-like_superfamily"/>
</dbReference>
<dbReference type="CDD" id="cd17534">
    <property type="entry name" value="REC_DC-like"/>
    <property type="match status" value="1"/>
</dbReference>
<dbReference type="Pfam" id="PF00512">
    <property type="entry name" value="HisKA"/>
    <property type="match status" value="1"/>
</dbReference>
<feature type="domain" description="PAS" evidence="9">
    <location>
        <begin position="132"/>
        <end position="205"/>
    </location>
</feature>
<feature type="domain" description="PAC" evidence="10">
    <location>
        <begin position="210"/>
        <end position="262"/>
    </location>
</feature>
<dbReference type="Gene3D" id="3.30.450.20">
    <property type="entry name" value="PAS domain"/>
    <property type="match status" value="1"/>
</dbReference>
<organism evidence="11 12">
    <name type="scientific">Rhizobium tubonense</name>
    <dbReference type="NCBI Taxonomy" id="484088"/>
    <lineage>
        <taxon>Bacteria</taxon>
        <taxon>Pseudomonadati</taxon>
        <taxon>Pseudomonadota</taxon>
        <taxon>Alphaproteobacteria</taxon>
        <taxon>Hyphomicrobiales</taxon>
        <taxon>Rhizobiaceae</taxon>
        <taxon>Rhizobium/Agrobacterium group</taxon>
        <taxon>Rhizobium</taxon>
    </lineage>
</organism>
<dbReference type="GO" id="GO:0009927">
    <property type="term" value="F:histidine phosphotransfer kinase activity"/>
    <property type="evidence" value="ECO:0007669"/>
    <property type="project" value="TreeGrafter"/>
</dbReference>
<evidence type="ECO:0000259" key="7">
    <source>
        <dbReference type="PROSITE" id="PS50109"/>
    </source>
</evidence>
<dbReference type="Pfam" id="PF02518">
    <property type="entry name" value="HATPase_c"/>
    <property type="match status" value="1"/>
</dbReference>
<dbReference type="GO" id="GO:0006355">
    <property type="term" value="P:regulation of DNA-templated transcription"/>
    <property type="evidence" value="ECO:0007669"/>
    <property type="project" value="InterPro"/>
</dbReference>
<evidence type="ECO:0000256" key="5">
    <source>
        <dbReference type="ARBA" id="ARBA00022777"/>
    </source>
</evidence>
<dbReference type="InterPro" id="IPR003661">
    <property type="entry name" value="HisK_dim/P_dom"/>
</dbReference>
<evidence type="ECO:0000256" key="3">
    <source>
        <dbReference type="ARBA" id="ARBA00022553"/>
    </source>
</evidence>
<dbReference type="CDD" id="cd00082">
    <property type="entry name" value="HisKA"/>
    <property type="match status" value="1"/>
</dbReference>
<dbReference type="PROSITE" id="PS50109">
    <property type="entry name" value="HIS_KIN"/>
    <property type="match status" value="1"/>
</dbReference>
<dbReference type="PROSITE" id="PS50112">
    <property type="entry name" value="PAS"/>
    <property type="match status" value="1"/>
</dbReference>
<evidence type="ECO:0000259" key="10">
    <source>
        <dbReference type="PROSITE" id="PS50113"/>
    </source>
</evidence>
<dbReference type="InterPro" id="IPR001789">
    <property type="entry name" value="Sig_transdc_resp-reg_receiver"/>
</dbReference>
<keyword evidence="4" id="KW-0808">Transferase</keyword>
<evidence type="ECO:0000259" key="9">
    <source>
        <dbReference type="PROSITE" id="PS50112"/>
    </source>
</evidence>
<gene>
    <name evidence="11" type="ORF">CPY51_30265</name>
</gene>
<feature type="domain" description="Histidine kinase" evidence="7">
    <location>
        <begin position="282"/>
        <end position="492"/>
    </location>
</feature>
<dbReference type="InterPro" id="IPR036097">
    <property type="entry name" value="HisK_dim/P_sf"/>
</dbReference>
<keyword evidence="3 6" id="KW-0597">Phosphoprotein</keyword>
<feature type="modified residue" description="4-aspartylphosphate" evidence="6">
    <location>
        <position position="55"/>
    </location>
</feature>
<dbReference type="PROSITE" id="PS50110">
    <property type="entry name" value="RESPONSE_REGULATORY"/>
    <property type="match status" value="1"/>
</dbReference>
<evidence type="ECO:0000259" key="8">
    <source>
        <dbReference type="PROSITE" id="PS50110"/>
    </source>
</evidence>
<dbReference type="GO" id="GO:0000155">
    <property type="term" value="F:phosphorelay sensor kinase activity"/>
    <property type="evidence" value="ECO:0007669"/>
    <property type="project" value="InterPro"/>
</dbReference>
<dbReference type="PANTHER" id="PTHR43047">
    <property type="entry name" value="TWO-COMPONENT HISTIDINE PROTEIN KINASE"/>
    <property type="match status" value="1"/>
</dbReference>
<dbReference type="Gene3D" id="3.40.50.2300">
    <property type="match status" value="1"/>
</dbReference>
<evidence type="ECO:0000256" key="6">
    <source>
        <dbReference type="PROSITE-ProRule" id="PRU00169"/>
    </source>
</evidence>
<dbReference type="SUPFAM" id="SSF55785">
    <property type="entry name" value="PYP-like sensor domain (PAS domain)"/>
    <property type="match status" value="1"/>
</dbReference>
<sequence length="495" mass="53661">MTSTSVLVVEDDSVVSRAIQQQLQRIGYTIAGTATSGEEAVELATKRKPNIVLMDIRLEGTLDGIEAADIIRERWRIPVVFLTAYADNETISRANHAEPFGFLPKPFEELQLRTSIEMALYKHSVEKRLFESERRYATTLASIGDAVIATDALGQITFMNPVAETLTRWSMGDANGKAVTAVFKIVNEDSRQPVEDPVAKVLRLGTIVGLANHTLLIAKDGTEIPIDDSGAPIVDDEGEITGAVLVFRDVVHRRHMDEALRQAQADLALVARLTRLGELAASIAHEVTQPLTAIVSNAETCLMFLAQAKEAAVRMAENSHRAGDVVKSIRGLATQSSGKITLVDVNRVVHEVVELLRGDIRRHSAAIEVNLSPELSKVAGDRVRLQQVVCNLLMNALEALEGVPVDNRKIVIGSAPEGNDGRLIWVADNGVGLGLLDTEKLFEAMFTTKRGGMGLGLSICRSIVEAHGGRIWASSAEGGNGAIFRFTVPRSENED</sequence>
<evidence type="ECO:0000256" key="1">
    <source>
        <dbReference type="ARBA" id="ARBA00000085"/>
    </source>
</evidence>
<dbReference type="PRINTS" id="PR00344">
    <property type="entry name" value="BCTRLSENSOR"/>
</dbReference>
<dbReference type="InterPro" id="IPR013767">
    <property type="entry name" value="PAS_fold"/>
</dbReference>
<dbReference type="PROSITE" id="PS50113">
    <property type="entry name" value="PAC"/>
    <property type="match status" value="1"/>
</dbReference>
<dbReference type="SUPFAM" id="SSF55874">
    <property type="entry name" value="ATPase domain of HSP90 chaperone/DNA topoisomerase II/histidine kinase"/>
    <property type="match status" value="1"/>
</dbReference>
<keyword evidence="12" id="KW-1185">Reference proteome</keyword>
<dbReference type="NCBIfam" id="TIGR00229">
    <property type="entry name" value="sensory_box"/>
    <property type="match status" value="1"/>
</dbReference>
<dbReference type="GO" id="GO:0005886">
    <property type="term" value="C:plasma membrane"/>
    <property type="evidence" value="ECO:0007669"/>
    <property type="project" value="TreeGrafter"/>
</dbReference>
<dbReference type="RefSeq" id="WP_111164076.1">
    <property type="nucleotide sequence ID" value="NZ_PCDP01000076.1"/>
</dbReference>
<dbReference type="EMBL" id="PCDP01000076">
    <property type="protein sequence ID" value="PZM08036.1"/>
    <property type="molecule type" value="Genomic_DNA"/>
</dbReference>
<dbReference type="InterPro" id="IPR005467">
    <property type="entry name" value="His_kinase_dom"/>
</dbReference>
<dbReference type="Pfam" id="PF00989">
    <property type="entry name" value="PAS"/>
    <property type="match status" value="1"/>
</dbReference>
<dbReference type="InterPro" id="IPR003594">
    <property type="entry name" value="HATPase_dom"/>
</dbReference>
<dbReference type="CDD" id="cd00130">
    <property type="entry name" value="PAS"/>
    <property type="match status" value="1"/>
</dbReference>
<dbReference type="InterPro" id="IPR004358">
    <property type="entry name" value="Sig_transdc_His_kin-like_C"/>
</dbReference>
<comment type="catalytic activity">
    <reaction evidence="1">
        <text>ATP + protein L-histidine = ADP + protein N-phospho-L-histidine.</text>
        <dbReference type="EC" id="2.7.13.3"/>
    </reaction>
</comment>
<dbReference type="InterPro" id="IPR036890">
    <property type="entry name" value="HATPase_C_sf"/>
</dbReference>
<dbReference type="SMART" id="SM00091">
    <property type="entry name" value="PAS"/>
    <property type="match status" value="1"/>
</dbReference>
<evidence type="ECO:0000313" key="11">
    <source>
        <dbReference type="EMBL" id="PZM08036.1"/>
    </source>
</evidence>
<dbReference type="SMART" id="SM00388">
    <property type="entry name" value="HisKA"/>
    <property type="match status" value="1"/>
</dbReference>
<dbReference type="SMART" id="SM00086">
    <property type="entry name" value="PAC"/>
    <property type="match status" value="1"/>
</dbReference>
<evidence type="ECO:0000256" key="2">
    <source>
        <dbReference type="ARBA" id="ARBA00012438"/>
    </source>
</evidence>
<dbReference type="Gene3D" id="3.30.565.10">
    <property type="entry name" value="Histidine kinase-like ATPase, C-terminal domain"/>
    <property type="match status" value="1"/>
</dbReference>